<proteinExistence type="predicted"/>
<accession>S8E6Y1</accession>
<dbReference type="PANTHER" id="PTHR31060:SF33">
    <property type="entry name" value="OS04G0278000 PROTEIN"/>
    <property type="match status" value="1"/>
</dbReference>
<dbReference type="InterPro" id="IPR058039">
    <property type="entry name" value="At3g05675-like_ankyrin"/>
</dbReference>
<dbReference type="InterPro" id="IPR038920">
    <property type="entry name" value="At3g05675-like"/>
</dbReference>
<evidence type="ECO:0000256" key="4">
    <source>
        <dbReference type="SAM" id="MobiDB-lite"/>
    </source>
</evidence>
<dbReference type="Proteomes" id="UP000015453">
    <property type="component" value="Unassembled WGS sequence"/>
</dbReference>
<reference evidence="6 7" key="1">
    <citation type="journal article" date="2013" name="BMC Genomics">
        <title>The miniature genome of a carnivorous plant Genlisea aurea contains a low number of genes and short non-coding sequences.</title>
        <authorList>
            <person name="Leushkin E.V."/>
            <person name="Sutormin R.A."/>
            <person name="Nabieva E.R."/>
            <person name="Penin A.A."/>
            <person name="Kondrashov A.S."/>
            <person name="Logacheva M.D."/>
        </authorList>
    </citation>
    <scope>NUCLEOTIDE SEQUENCE [LARGE SCALE GENOMIC DNA]</scope>
</reference>
<organism evidence="6 7">
    <name type="scientific">Genlisea aurea</name>
    <dbReference type="NCBI Taxonomy" id="192259"/>
    <lineage>
        <taxon>Eukaryota</taxon>
        <taxon>Viridiplantae</taxon>
        <taxon>Streptophyta</taxon>
        <taxon>Embryophyta</taxon>
        <taxon>Tracheophyta</taxon>
        <taxon>Spermatophyta</taxon>
        <taxon>Magnoliopsida</taxon>
        <taxon>eudicotyledons</taxon>
        <taxon>Gunneridae</taxon>
        <taxon>Pentapetalae</taxon>
        <taxon>asterids</taxon>
        <taxon>lamiids</taxon>
        <taxon>Lamiales</taxon>
        <taxon>Lentibulariaceae</taxon>
        <taxon>Genlisea</taxon>
    </lineage>
</organism>
<dbReference type="GO" id="GO:0016567">
    <property type="term" value="P:protein ubiquitination"/>
    <property type="evidence" value="ECO:0007669"/>
    <property type="project" value="UniProtKB-UniPathway"/>
</dbReference>
<comment type="caution">
    <text evidence="6">The sequence shown here is derived from an EMBL/GenBank/DDBJ whole genome shotgun (WGS) entry which is preliminary data.</text>
</comment>
<dbReference type="UniPathway" id="UPA00143"/>
<sequence>MRDLKHGSDGGQPPMRRRRHHWCCSFTTPPLSPDCPPPPASPRVKTELPPRSPHHHQRLPLAWRILSPGRVSPISDQPVIPDEIPQNRMHPAAVPVQPEISSGEEAGKLDVRLNARGRNGESLVLMLGSRVLIENSQILADLVANAVRCSSSGVCRIEVPQVENLNMFRETIQLMFEDDIEKKLRNMGVFRAIGILEVCMGIKFSRGISSCIKYLDAVPWSEEEEEKLRESMSRFDDGGEVTSIILDRLCSPPDETLSQRALIKDLIWSITRGRGEESNARKELLKIMVKSLVGKSSVYEKKYPDLKQDIMEASISCLSSLRDLLLLKAKGGGGGQSSSGKPLLELVSKHVDDAIWLFEVLLDQQAGEEFVALWGNQDELMRMHGNLSPMVRYELSRVTASLVVAMGTRKLHCPCEWRARLLRTWFQAMMEDFGWLQRCRKGLDMKAVEECVGQVVLTLPLKDQYGFFMGWFASFSRNPGDCPNLSKAFQVWWRRSSNHPP</sequence>
<dbReference type="EMBL" id="AUSU01001187">
    <property type="protein sequence ID" value="EPS71598.1"/>
    <property type="molecule type" value="Genomic_DNA"/>
</dbReference>
<comment type="function">
    <text evidence="1">May act as a substrate-specific adapter of an E3 ubiquitin-protein ligase complex (CUL3-RBX1-BTB) which mediates the ubiquitination and subsequent proteasomal degradation of target proteins.</text>
</comment>
<gene>
    <name evidence="6" type="ORF">M569_03162</name>
</gene>
<protein>
    <recommendedName>
        <fullName evidence="5">At3g05675-like ankyrin-like domain-containing protein</fullName>
    </recommendedName>
</protein>
<dbReference type="AlphaFoldDB" id="S8E6Y1"/>
<evidence type="ECO:0000256" key="3">
    <source>
        <dbReference type="ARBA" id="ARBA00022786"/>
    </source>
</evidence>
<keyword evidence="7" id="KW-1185">Reference proteome</keyword>
<dbReference type="Pfam" id="PF25553">
    <property type="entry name" value="BTB-POZ_ANK-like"/>
    <property type="match status" value="1"/>
</dbReference>
<feature type="compositionally biased region" description="Pro residues" evidence="4">
    <location>
        <begin position="30"/>
        <end position="41"/>
    </location>
</feature>
<evidence type="ECO:0000256" key="1">
    <source>
        <dbReference type="ARBA" id="ARBA00002668"/>
    </source>
</evidence>
<dbReference type="PANTHER" id="PTHR31060">
    <property type="entry name" value="OSJNBA0011J08.25 PROTEIN-RELATED"/>
    <property type="match status" value="1"/>
</dbReference>
<feature type="region of interest" description="Disordered" evidence="4">
    <location>
        <begin position="28"/>
        <end position="56"/>
    </location>
</feature>
<evidence type="ECO:0000313" key="7">
    <source>
        <dbReference type="Proteomes" id="UP000015453"/>
    </source>
</evidence>
<comment type="pathway">
    <text evidence="2">Protein modification; protein ubiquitination.</text>
</comment>
<evidence type="ECO:0000256" key="2">
    <source>
        <dbReference type="ARBA" id="ARBA00004906"/>
    </source>
</evidence>
<feature type="domain" description="At3g05675-like ankyrin-like" evidence="5">
    <location>
        <begin position="258"/>
        <end position="496"/>
    </location>
</feature>
<name>S8E6Y1_9LAMI</name>
<evidence type="ECO:0000313" key="6">
    <source>
        <dbReference type="EMBL" id="EPS71598.1"/>
    </source>
</evidence>
<dbReference type="OrthoDB" id="671361at2759"/>
<keyword evidence="3" id="KW-0833">Ubl conjugation pathway</keyword>
<evidence type="ECO:0000259" key="5">
    <source>
        <dbReference type="Pfam" id="PF25553"/>
    </source>
</evidence>